<proteinExistence type="predicted"/>
<keyword evidence="1" id="KW-1185">Reference proteome</keyword>
<dbReference type="GeneID" id="121209884"/>
<name>A0ABM2Z4S2_GOSHI</name>
<reference evidence="2" key="2">
    <citation type="submission" date="2025-08" db="UniProtKB">
        <authorList>
            <consortium name="RefSeq"/>
        </authorList>
    </citation>
    <scope>IDENTIFICATION</scope>
</reference>
<evidence type="ECO:0000313" key="2">
    <source>
        <dbReference type="RefSeq" id="XP_040937706.1"/>
    </source>
</evidence>
<reference evidence="1" key="1">
    <citation type="journal article" date="2020" name="Nat. Genet.">
        <title>Genomic diversifications of five Gossypium allopolyploid species and their impact on cotton improvement.</title>
        <authorList>
            <person name="Chen Z.J."/>
            <person name="Sreedasyam A."/>
            <person name="Ando A."/>
            <person name="Song Q."/>
            <person name="De Santiago L.M."/>
            <person name="Hulse-Kemp A.M."/>
            <person name="Ding M."/>
            <person name="Ye W."/>
            <person name="Kirkbride R.C."/>
            <person name="Jenkins J."/>
            <person name="Plott C."/>
            <person name="Lovell J."/>
            <person name="Lin Y.M."/>
            <person name="Vaughn R."/>
            <person name="Liu B."/>
            <person name="Simpson S."/>
            <person name="Scheffler B.E."/>
            <person name="Wen L."/>
            <person name="Saski C.A."/>
            <person name="Grover C.E."/>
            <person name="Hu G."/>
            <person name="Conover J.L."/>
            <person name="Carlson J.W."/>
            <person name="Shu S."/>
            <person name="Boston L.B."/>
            <person name="Williams M."/>
            <person name="Peterson D.G."/>
            <person name="McGee K."/>
            <person name="Jones D.C."/>
            <person name="Wendel J.F."/>
            <person name="Stelly D.M."/>
            <person name="Grimwood J."/>
            <person name="Schmutz J."/>
        </authorList>
    </citation>
    <scope>NUCLEOTIDE SEQUENCE [LARGE SCALE GENOMIC DNA]</scope>
    <source>
        <strain evidence="1">cv. TM-1</strain>
    </source>
</reference>
<evidence type="ECO:0000313" key="1">
    <source>
        <dbReference type="Proteomes" id="UP000818029"/>
    </source>
</evidence>
<protein>
    <submittedName>
        <fullName evidence="2">Uncharacterized protein</fullName>
    </submittedName>
</protein>
<accession>A0ABM2Z4S2</accession>
<sequence>MCHQYIEEGKTLFCKIGVVRNCPLSTFRILVSWGGGLIGFGVARWVKCNVDAKMAARRLGGLSVMLMRRCFKVSVQRSGAVLRDDTKVFQRACIGFAQGVYAPHIAEAVSIKETLS</sequence>
<dbReference type="Proteomes" id="UP000818029">
    <property type="component" value="Chromosome A11"/>
</dbReference>
<gene>
    <name evidence="2" type="primary">LOC121209884</name>
</gene>
<organism evidence="1 2">
    <name type="scientific">Gossypium hirsutum</name>
    <name type="common">Upland cotton</name>
    <name type="synonym">Gossypium mexicanum</name>
    <dbReference type="NCBI Taxonomy" id="3635"/>
    <lineage>
        <taxon>Eukaryota</taxon>
        <taxon>Viridiplantae</taxon>
        <taxon>Streptophyta</taxon>
        <taxon>Embryophyta</taxon>
        <taxon>Tracheophyta</taxon>
        <taxon>Spermatophyta</taxon>
        <taxon>Magnoliopsida</taxon>
        <taxon>eudicotyledons</taxon>
        <taxon>Gunneridae</taxon>
        <taxon>Pentapetalae</taxon>
        <taxon>rosids</taxon>
        <taxon>malvids</taxon>
        <taxon>Malvales</taxon>
        <taxon>Malvaceae</taxon>
        <taxon>Malvoideae</taxon>
        <taxon>Gossypium</taxon>
    </lineage>
</organism>
<dbReference type="RefSeq" id="XP_040937706.1">
    <property type="nucleotide sequence ID" value="XM_041081772.1"/>
</dbReference>